<dbReference type="GO" id="GO:0016740">
    <property type="term" value="F:transferase activity"/>
    <property type="evidence" value="ECO:0007669"/>
    <property type="project" value="UniProtKB-KW"/>
</dbReference>
<dbReference type="PROSITE" id="PS52029">
    <property type="entry name" value="LD_TPASE"/>
    <property type="match status" value="1"/>
</dbReference>
<dbReference type="PANTHER" id="PTHR30582">
    <property type="entry name" value="L,D-TRANSPEPTIDASE"/>
    <property type="match status" value="1"/>
</dbReference>
<evidence type="ECO:0000256" key="7">
    <source>
        <dbReference type="SAM" id="SignalP"/>
    </source>
</evidence>
<dbReference type="SUPFAM" id="SSF141523">
    <property type="entry name" value="L,D-transpeptidase catalytic domain-like"/>
    <property type="match status" value="1"/>
</dbReference>
<dbReference type="RefSeq" id="WP_182842559.1">
    <property type="nucleotide sequence ID" value="NZ_BAAALP010000031.1"/>
</dbReference>
<dbReference type="GO" id="GO:0005576">
    <property type="term" value="C:extracellular region"/>
    <property type="evidence" value="ECO:0007669"/>
    <property type="project" value="TreeGrafter"/>
</dbReference>
<sequence>MNDRRTPSRAVRSAILPAAAALLLGGTLGGCSGTDAPTGRAAARDAGTGGRAPEATTFTTVAAAPGDAAPASGTDGTVVHPTAPQPVLDRPGGRAVATLPVRQLGGPTWVPVVETSGEWRRILLPSRPNGSSGWISERSGGLRTARSPYEVRIDLSERRLSLLRSGRPAGNWKVAVGAPATPTPTGRTFLLAVLEPAKKTPSPLVLPLGAHSATLDSFGGGPGTVAFHGWPDTSVFGRAVSHGCVRVPKEALRELSRIPLGTLVLISG</sequence>
<dbReference type="GO" id="GO:0071555">
    <property type="term" value="P:cell wall organization"/>
    <property type="evidence" value="ECO:0007669"/>
    <property type="project" value="UniProtKB-UniRule"/>
</dbReference>
<dbReference type="Proteomes" id="UP000572680">
    <property type="component" value="Unassembled WGS sequence"/>
</dbReference>
<keyword evidence="3 6" id="KW-0133">Cell shape</keyword>
<dbReference type="Gene3D" id="2.40.440.10">
    <property type="entry name" value="L,D-transpeptidase catalytic domain-like"/>
    <property type="match status" value="1"/>
</dbReference>
<feature type="domain" description="L,D-TPase catalytic" evidence="8">
    <location>
        <begin position="149"/>
        <end position="267"/>
    </location>
</feature>
<evidence type="ECO:0000256" key="1">
    <source>
        <dbReference type="ARBA" id="ARBA00004752"/>
    </source>
</evidence>
<reference evidence="9 10" key="1">
    <citation type="submission" date="2020-08" db="EMBL/GenBank/DDBJ databases">
        <title>Genomic Encyclopedia of Type Strains, Phase IV (KMG-IV): sequencing the most valuable type-strain genomes for metagenomic binning, comparative biology and taxonomic classification.</title>
        <authorList>
            <person name="Goeker M."/>
        </authorList>
    </citation>
    <scope>NUCLEOTIDE SEQUENCE [LARGE SCALE GENOMIC DNA]</scope>
    <source>
        <strain evidence="9 10">DSM 44197</strain>
    </source>
</reference>
<dbReference type="GO" id="GO:0008360">
    <property type="term" value="P:regulation of cell shape"/>
    <property type="evidence" value="ECO:0007669"/>
    <property type="project" value="UniProtKB-UniRule"/>
</dbReference>
<name>A0A7W3LL03_ACTNM</name>
<evidence type="ECO:0000256" key="5">
    <source>
        <dbReference type="ARBA" id="ARBA00023316"/>
    </source>
</evidence>
<gene>
    <name evidence="9" type="ORF">HNR61_001701</name>
</gene>
<evidence type="ECO:0000259" key="8">
    <source>
        <dbReference type="PROSITE" id="PS52029"/>
    </source>
</evidence>
<keyword evidence="2" id="KW-0808">Transferase</keyword>
<dbReference type="InterPro" id="IPR050979">
    <property type="entry name" value="LD-transpeptidase"/>
</dbReference>
<dbReference type="PROSITE" id="PS51257">
    <property type="entry name" value="PROKAR_LIPOPROTEIN"/>
    <property type="match status" value="1"/>
</dbReference>
<dbReference type="EMBL" id="JACJIA010000002">
    <property type="protein sequence ID" value="MBA8950088.1"/>
    <property type="molecule type" value="Genomic_DNA"/>
</dbReference>
<evidence type="ECO:0000256" key="4">
    <source>
        <dbReference type="ARBA" id="ARBA00022984"/>
    </source>
</evidence>
<evidence type="ECO:0000256" key="3">
    <source>
        <dbReference type="ARBA" id="ARBA00022960"/>
    </source>
</evidence>
<feature type="active site" description="Nucleophile" evidence="6">
    <location>
        <position position="244"/>
    </location>
</feature>
<dbReference type="InterPro" id="IPR038063">
    <property type="entry name" value="Transpep_catalytic_dom"/>
</dbReference>
<keyword evidence="5 6" id="KW-0961">Cell wall biogenesis/degradation</keyword>
<comment type="pathway">
    <text evidence="1 6">Cell wall biogenesis; peptidoglycan biosynthesis.</text>
</comment>
<keyword evidence="10" id="KW-1185">Reference proteome</keyword>
<dbReference type="UniPathway" id="UPA00219"/>
<evidence type="ECO:0000256" key="6">
    <source>
        <dbReference type="PROSITE-ProRule" id="PRU01373"/>
    </source>
</evidence>
<proteinExistence type="predicted"/>
<feature type="signal peptide" evidence="7">
    <location>
        <begin position="1"/>
        <end position="20"/>
    </location>
</feature>
<keyword evidence="9" id="KW-0449">Lipoprotein</keyword>
<organism evidence="9 10">
    <name type="scientific">Actinomadura namibiensis</name>
    <dbReference type="NCBI Taxonomy" id="182080"/>
    <lineage>
        <taxon>Bacteria</taxon>
        <taxon>Bacillati</taxon>
        <taxon>Actinomycetota</taxon>
        <taxon>Actinomycetes</taxon>
        <taxon>Streptosporangiales</taxon>
        <taxon>Thermomonosporaceae</taxon>
        <taxon>Actinomadura</taxon>
    </lineage>
</organism>
<evidence type="ECO:0000313" key="10">
    <source>
        <dbReference type="Proteomes" id="UP000572680"/>
    </source>
</evidence>
<dbReference type="CDD" id="cd16913">
    <property type="entry name" value="YkuD_like"/>
    <property type="match status" value="1"/>
</dbReference>
<keyword evidence="7" id="KW-0732">Signal</keyword>
<comment type="caution">
    <text evidence="9">The sequence shown here is derived from an EMBL/GenBank/DDBJ whole genome shotgun (WGS) entry which is preliminary data.</text>
</comment>
<dbReference type="GO" id="GO:0071972">
    <property type="term" value="F:peptidoglycan L,D-transpeptidase activity"/>
    <property type="evidence" value="ECO:0007669"/>
    <property type="project" value="TreeGrafter"/>
</dbReference>
<dbReference type="Pfam" id="PF03734">
    <property type="entry name" value="YkuD"/>
    <property type="match status" value="1"/>
</dbReference>
<evidence type="ECO:0000256" key="2">
    <source>
        <dbReference type="ARBA" id="ARBA00022679"/>
    </source>
</evidence>
<keyword evidence="4 6" id="KW-0573">Peptidoglycan synthesis</keyword>
<accession>A0A7W3LL03</accession>
<protein>
    <submittedName>
        <fullName evidence="9">Lipoprotein-anchoring transpeptidase ErfK/SrfK</fullName>
    </submittedName>
</protein>
<feature type="active site" description="Proton donor/acceptor" evidence="6">
    <location>
        <position position="228"/>
    </location>
</feature>
<dbReference type="InterPro" id="IPR005490">
    <property type="entry name" value="LD_TPept_cat_dom"/>
</dbReference>
<dbReference type="GO" id="GO:0018104">
    <property type="term" value="P:peptidoglycan-protein cross-linking"/>
    <property type="evidence" value="ECO:0007669"/>
    <property type="project" value="TreeGrafter"/>
</dbReference>
<evidence type="ECO:0000313" key="9">
    <source>
        <dbReference type="EMBL" id="MBA8950088.1"/>
    </source>
</evidence>
<feature type="chain" id="PRO_5039202380" evidence="7">
    <location>
        <begin position="21"/>
        <end position="268"/>
    </location>
</feature>
<dbReference type="AlphaFoldDB" id="A0A7W3LL03"/>